<evidence type="ECO:0000313" key="2">
    <source>
        <dbReference type="EMBL" id="KAK2560783.1"/>
    </source>
</evidence>
<organism evidence="2 3">
    <name type="scientific">Acropora cervicornis</name>
    <name type="common">Staghorn coral</name>
    <dbReference type="NCBI Taxonomy" id="6130"/>
    <lineage>
        <taxon>Eukaryota</taxon>
        <taxon>Metazoa</taxon>
        <taxon>Cnidaria</taxon>
        <taxon>Anthozoa</taxon>
        <taxon>Hexacorallia</taxon>
        <taxon>Scleractinia</taxon>
        <taxon>Astrocoeniina</taxon>
        <taxon>Acroporidae</taxon>
        <taxon>Acropora</taxon>
    </lineage>
</organism>
<gene>
    <name evidence="2" type="ORF">P5673_016574</name>
</gene>
<protein>
    <submittedName>
        <fullName evidence="2">Uncharacterized protein</fullName>
    </submittedName>
</protein>
<name>A0AAD9QGC2_ACRCE</name>
<feature type="region of interest" description="Disordered" evidence="1">
    <location>
        <begin position="142"/>
        <end position="178"/>
    </location>
</feature>
<accession>A0AAD9QGC2</accession>
<reference evidence="2" key="2">
    <citation type="journal article" date="2023" name="Science">
        <title>Genomic signatures of disease resistance in endangered staghorn corals.</title>
        <authorList>
            <person name="Vollmer S.V."/>
            <person name="Selwyn J.D."/>
            <person name="Despard B.A."/>
            <person name="Roesel C.L."/>
        </authorList>
    </citation>
    <scope>NUCLEOTIDE SEQUENCE</scope>
    <source>
        <strain evidence="2">K2</strain>
    </source>
</reference>
<feature type="compositionally biased region" description="Basic and acidic residues" evidence="1">
    <location>
        <begin position="18"/>
        <end position="31"/>
    </location>
</feature>
<proteinExistence type="predicted"/>
<reference evidence="2" key="1">
    <citation type="journal article" date="2023" name="G3 (Bethesda)">
        <title>Whole genome assembly and annotation of the endangered Caribbean coral Acropora cervicornis.</title>
        <authorList>
            <person name="Selwyn J.D."/>
            <person name="Vollmer S.V."/>
        </authorList>
    </citation>
    <scope>NUCLEOTIDE SEQUENCE</scope>
    <source>
        <strain evidence="2">K2</strain>
    </source>
</reference>
<dbReference type="Proteomes" id="UP001249851">
    <property type="component" value="Unassembled WGS sequence"/>
</dbReference>
<keyword evidence="3" id="KW-1185">Reference proteome</keyword>
<evidence type="ECO:0000256" key="1">
    <source>
        <dbReference type="SAM" id="MobiDB-lite"/>
    </source>
</evidence>
<dbReference type="AlphaFoldDB" id="A0AAD9QGC2"/>
<dbReference type="EMBL" id="JARQWQ010000035">
    <property type="protein sequence ID" value="KAK2560783.1"/>
    <property type="molecule type" value="Genomic_DNA"/>
</dbReference>
<sequence>MAEATENNPFSFKSFVKSKEPKIEKSHEQKVSKNHSLNQKKEKIIEDESPFPEVSTSLADTTLNLDYTSLVKSVSKNETSYMQLRVDELVRQVEGDGFRLSYNEDKKKDTNPFSFKNFLSDDLASRNKRVLQIIDDEVQEVTSALESASPNGEQFDTKTDSVSETDSDSESENASCAQSPVSGSVHYFIAPLESSKAQDLVVEELNQILSGKSIKLILDLLTL</sequence>
<evidence type="ECO:0000313" key="3">
    <source>
        <dbReference type="Proteomes" id="UP001249851"/>
    </source>
</evidence>
<feature type="region of interest" description="Disordered" evidence="1">
    <location>
        <begin position="18"/>
        <end position="48"/>
    </location>
</feature>
<feature type="compositionally biased region" description="Polar residues" evidence="1">
    <location>
        <begin position="142"/>
        <end position="154"/>
    </location>
</feature>
<comment type="caution">
    <text evidence="2">The sequence shown here is derived from an EMBL/GenBank/DDBJ whole genome shotgun (WGS) entry which is preliminary data.</text>
</comment>